<gene>
    <name evidence="2" type="ORF">BDQ12DRAFT_681307</name>
</gene>
<evidence type="ECO:0000313" key="3">
    <source>
        <dbReference type="Proteomes" id="UP000308652"/>
    </source>
</evidence>
<accession>A0A5C3M3P3</accession>
<dbReference type="InterPro" id="IPR032675">
    <property type="entry name" value="LRR_dom_sf"/>
</dbReference>
<protein>
    <recommendedName>
        <fullName evidence="4">F-box domain-containing protein</fullName>
    </recommendedName>
</protein>
<name>A0A5C3M3P3_9AGAR</name>
<reference evidence="2 3" key="1">
    <citation type="journal article" date="2019" name="Nat. Ecol. Evol.">
        <title>Megaphylogeny resolves global patterns of mushroom evolution.</title>
        <authorList>
            <person name="Varga T."/>
            <person name="Krizsan K."/>
            <person name="Foldi C."/>
            <person name="Dima B."/>
            <person name="Sanchez-Garcia M."/>
            <person name="Sanchez-Ramirez S."/>
            <person name="Szollosi G.J."/>
            <person name="Szarkandi J.G."/>
            <person name="Papp V."/>
            <person name="Albert L."/>
            <person name="Andreopoulos W."/>
            <person name="Angelini C."/>
            <person name="Antonin V."/>
            <person name="Barry K.W."/>
            <person name="Bougher N.L."/>
            <person name="Buchanan P."/>
            <person name="Buyck B."/>
            <person name="Bense V."/>
            <person name="Catcheside P."/>
            <person name="Chovatia M."/>
            <person name="Cooper J."/>
            <person name="Damon W."/>
            <person name="Desjardin D."/>
            <person name="Finy P."/>
            <person name="Geml J."/>
            <person name="Haridas S."/>
            <person name="Hughes K."/>
            <person name="Justo A."/>
            <person name="Karasinski D."/>
            <person name="Kautmanova I."/>
            <person name="Kiss B."/>
            <person name="Kocsube S."/>
            <person name="Kotiranta H."/>
            <person name="LaButti K.M."/>
            <person name="Lechner B.E."/>
            <person name="Liimatainen K."/>
            <person name="Lipzen A."/>
            <person name="Lukacs Z."/>
            <person name="Mihaltcheva S."/>
            <person name="Morgado L.N."/>
            <person name="Niskanen T."/>
            <person name="Noordeloos M.E."/>
            <person name="Ohm R.A."/>
            <person name="Ortiz-Santana B."/>
            <person name="Ovrebo C."/>
            <person name="Racz N."/>
            <person name="Riley R."/>
            <person name="Savchenko A."/>
            <person name="Shiryaev A."/>
            <person name="Soop K."/>
            <person name="Spirin V."/>
            <person name="Szebenyi C."/>
            <person name="Tomsovsky M."/>
            <person name="Tulloss R.E."/>
            <person name="Uehling J."/>
            <person name="Grigoriev I.V."/>
            <person name="Vagvolgyi C."/>
            <person name="Papp T."/>
            <person name="Martin F.M."/>
            <person name="Miettinen O."/>
            <person name="Hibbett D.S."/>
            <person name="Nagy L.G."/>
        </authorList>
    </citation>
    <scope>NUCLEOTIDE SEQUENCE [LARGE SCALE GENOMIC DNA]</scope>
    <source>
        <strain evidence="2 3">CBS 166.37</strain>
    </source>
</reference>
<dbReference type="Gene3D" id="3.80.10.10">
    <property type="entry name" value="Ribonuclease Inhibitor"/>
    <property type="match status" value="1"/>
</dbReference>
<sequence>MHSAFLIDEVLRRIFDFCAEHSRSTLIAAARSCQAWKNPALDYIWVRLTSIAPLLDLIPNIVVEDGIYTLLRPALPSQMHTFHSYARRVKHISHRQCIRVNPMVLSLMIARNNLSTENAGILQDLRTVQMSSANCSDVQTSLGFSQKLSHLDLDLGFKTRGTSLDDTVCSYLEQVSTVSPELWHLSIRGRASPRLNNIVARLSNVHTLCLRMGDSLLPDTLKAAMQFPYLSELEMHASHFDVNELSEAFERSSNSATFSSLRKLRIRAHTSIMELVLQQMQSTTLESIHLEADDATPASAEWETIFTSVCEKSRNTLHELKVEHHSEDTDIPSDNSGTTNTSQTSYTTDTDPTTTKNAMSFKVLRTLNKLTCLRRLSFDMTLPPTVCDQDIESLVYWWPELEHLDLGIPTPEDEDESPSPQPPSNITLASLSLFSQKLPMLRSLALPIDIEGTPHGPYLPSQSGLERLTLGSHATPNPAALAAYLHLIFPKLHTIDGPHDQETIYIDTQDALVRLHTPS</sequence>
<dbReference type="AlphaFoldDB" id="A0A5C3M3P3"/>
<dbReference type="STRING" id="68775.A0A5C3M3P3"/>
<keyword evidence="3" id="KW-1185">Reference proteome</keyword>
<organism evidence="2 3">
    <name type="scientific">Crucibulum laeve</name>
    <dbReference type="NCBI Taxonomy" id="68775"/>
    <lineage>
        <taxon>Eukaryota</taxon>
        <taxon>Fungi</taxon>
        <taxon>Dikarya</taxon>
        <taxon>Basidiomycota</taxon>
        <taxon>Agaricomycotina</taxon>
        <taxon>Agaricomycetes</taxon>
        <taxon>Agaricomycetidae</taxon>
        <taxon>Agaricales</taxon>
        <taxon>Agaricineae</taxon>
        <taxon>Nidulariaceae</taxon>
        <taxon>Crucibulum</taxon>
    </lineage>
</organism>
<dbReference type="Proteomes" id="UP000308652">
    <property type="component" value="Unassembled WGS sequence"/>
</dbReference>
<dbReference type="SUPFAM" id="SSF52047">
    <property type="entry name" value="RNI-like"/>
    <property type="match status" value="1"/>
</dbReference>
<feature type="region of interest" description="Disordered" evidence="1">
    <location>
        <begin position="322"/>
        <end position="355"/>
    </location>
</feature>
<evidence type="ECO:0000256" key="1">
    <source>
        <dbReference type="SAM" id="MobiDB-lite"/>
    </source>
</evidence>
<dbReference type="OrthoDB" id="2663142at2759"/>
<proteinExistence type="predicted"/>
<feature type="compositionally biased region" description="Low complexity" evidence="1">
    <location>
        <begin position="333"/>
        <end position="355"/>
    </location>
</feature>
<dbReference type="EMBL" id="ML213598">
    <property type="protein sequence ID" value="TFK39830.1"/>
    <property type="molecule type" value="Genomic_DNA"/>
</dbReference>
<evidence type="ECO:0008006" key="4">
    <source>
        <dbReference type="Google" id="ProtNLM"/>
    </source>
</evidence>
<evidence type="ECO:0000313" key="2">
    <source>
        <dbReference type="EMBL" id="TFK39830.1"/>
    </source>
</evidence>